<accession>A0A238JQ62</accession>
<dbReference type="RefSeq" id="WP_093965888.1">
    <property type="nucleotide sequence ID" value="NZ_FXYE01000001.1"/>
</dbReference>
<evidence type="ECO:0008006" key="4">
    <source>
        <dbReference type="Google" id="ProtNLM"/>
    </source>
</evidence>
<evidence type="ECO:0000313" key="2">
    <source>
        <dbReference type="EMBL" id="SMX31992.1"/>
    </source>
</evidence>
<reference evidence="3" key="1">
    <citation type="submission" date="2017-05" db="EMBL/GenBank/DDBJ databases">
        <authorList>
            <person name="Rodrigo-Torres L."/>
            <person name="Arahal R. D."/>
            <person name="Lucena T."/>
        </authorList>
    </citation>
    <scope>NUCLEOTIDE SEQUENCE [LARGE SCALE GENOMIC DNA]</scope>
    <source>
        <strain evidence="3">CECT 8621</strain>
    </source>
</reference>
<gene>
    <name evidence="2" type="ORF">COL8621_00675</name>
</gene>
<feature type="signal peptide" evidence="1">
    <location>
        <begin position="1"/>
        <end position="20"/>
    </location>
</feature>
<name>A0A238JQ62_9RHOB</name>
<proteinExistence type="predicted"/>
<keyword evidence="3" id="KW-1185">Reference proteome</keyword>
<evidence type="ECO:0000313" key="3">
    <source>
        <dbReference type="Proteomes" id="UP000202922"/>
    </source>
</evidence>
<feature type="chain" id="PRO_5013235009" description="DUF4399 domain-containing protein" evidence="1">
    <location>
        <begin position="21"/>
        <end position="147"/>
    </location>
</feature>
<dbReference type="Proteomes" id="UP000202922">
    <property type="component" value="Unassembled WGS sequence"/>
</dbReference>
<organism evidence="2 3">
    <name type="scientific">Actibacterium lipolyticum</name>
    <dbReference type="NCBI Taxonomy" id="1524263"/>
    <lineage>
        <taxon>Bacteria</taxon>
        <taxon>Pseudomonadati</taxon>
        <taxon>Pseudomonadota</taxon>
        <taxon>Alphaproteobacteria</taxon>
        <taxon>Rhodobacterales</taxon>
        <taxon>Roseobacteraceae</taxon>
        <taxon>Actibacterium</taxon>
    </lineage>
</organism>
<keyword evidence="1" id="KW-0732">Signal</keyword>
<dbReference type="EMBL" id="FXYE01000001">
    <property type="protein sequence ID" value="SMX31992.1"/>
    <property type="molecule type" value="Genomic_DNA"/>
</dbReference>
<evidence type="ECO:0000256" key="1">
    <source>
        <dbReference type="SAM" id="SignalP"/>
    </source>
</evidence>
<dbReference type="AlphaFoldDB" id="A0A238JQ62"/>
<dbReference type="OrthoDB" id="6385276at2"/>
<sequence length="147" mass="15697">MTFDRLAAPLAMALCLSAFALFVPQINAGGGPPRSVFLQLPDEAPTPDVQLTAVPAKDGEWFVTITASDFRFTTLCLPEAEPVPLGHAHIIVDGQKVASAYHPVVKLGVLAPGQRHIQAVLRGQDHRALLGRQGMIKADIFVTVPKA</sequence>
<protein>
    <recommendedName>
        <fullName evidence="4">DUF4399 domain-containing protein</fullName>
    </recommendedName>
</protein>